<name>A0A6S7B4R6_9BURK</name>
<protein>
    <recommendedName>
        <fullName evidence="4">Scaffolding-like protein</fullName>
    </recommendedName>
</protein>
<dbReference type="RefSeq" id="WP_175216439.1">
    <property type="nucleotide sequence ID" value="NZ_CADIJO010000007.1"/>
</dbReference>
<feature type="region of interest" description="Disordered" evidence="1">
    <location>
        <begin position="194"/>
        <end position="227"/>
    </location>
</feature>
<dbReference type="Proteomes" id="UP000494111">
    <property type="component" value="Unassembled WGS sequence"/>
</dbReference>
<feature type="region of interest" description="Disordered" evidence="1">
    <location>
        <begin position="1"/>
        <end position="45"/>
    </location>
</feature>
<feature type="compositionally biased region" description="Low complexity" evidence="1">
    <location>
        <begin position="203"/>
        <end position="217"/>
    </location>
</feature>
<reference evidence="2 3" key="1">
    <citation type="submission" date="2020-04" db="EMBL/GenBank/DDBJ databases">
        <authorList>
            <person name="De Canck E."/>
        </authorList>
    </citation>
    <scope>NUCLEOTIDE SEQUENCE [LARGE SCALE GENOMIC DNA]</scope>
    <source>
        <strain evidence="2 3">LMG 3458</strain>
    </source>
</reference>
<accession>A0A6S7B4R6</accession>
<proteinExistence type="predicted"/>
<dbReference type="EMBL" id="CADIJO010000007">
    <property type="protein sequence ID" value="CAB3697951.1"/>
    <property type="molecule type" value="Genomic_DNA"/>
</dbReference>
<evidence type="ECO:0000256" key="1">
    <source>
        <dbReference type="SAM" id="MobiDB-lite"/>
    </source>
</evidence>
<dbReference type="AlphaFoldDB" id="A0A6S7B4R6"/>
<gene>
    <name evidence="2" type="ORF">LMG3458_02491</name>
</gene>
<evidence type="ECO:0008006" key="4">
    <source>
        <dbReference type="Google" id="ProtNLM"/>
    </source>
</evidence>
<organism evidence="2 3">
    <name type="scientific">Achromobacter deleyi</name>
    <dbReference type="NCBI Taxonomy" id="1353891"/>
    <lineage>
        <taxon>Bacteria</taxon>
        <taxon>Pseudomonadati</taxon>
        <taxon>Pseudomonadota</taxon>
        <taxon>Betaproteobacteria</taxon>
        <taxon>Burkholderiales</taxon>
        <taxon>Alcaligenaceae</taxon>
        <taxon>Achromobacter</taxon>
    </lineage>
</organism>
<evidence type="ECO:0000313" key="2">
    <source>
        <dbReference type="EMBL" id="CAB3697951.1"/>
    </source>
</evidence>
<evidence type="ECO:0000313" key="3">
    <source>
        <dbReference type="Proteomes" id="UP000494111"/>
    </source>
</evidence>
<sequence>MTTEAIQTSTATPAATAAAPTQAGQEGSTPQVTQQVTQPAAKPAAPAKEAAAFGATQSYEKTGNVNLDTALAWAGSLGLDGDTSPEMQEAFKGNFGPLRALLATKDIPGAEAYLALAESGFKEFTAAAGERQAAVQGMVVQVAGSGEAWAEVMAWAGENAEQEEKDAVNYALAKGGFLAEAVAQALVSNYRQQAGVSSPPRQTAARDTAAATPAAGTHGPLSPKEYTKAVSELRKSLKGKSLEGSQEYTALQKRRAAWRG</sequence>